<dbReference type="AlphaFoldDB" id="A0AAV7N2Q4"/>
<protein>
    <recommendedName>
        <fullName evidence="3">Secreted protein</fullName>
    </recommendedName>
</protein>
<organism evidence="1 2">
    <name type="scientific">Pleurodeles waltl</name>
    <name type="common">Iberian ribbed newt</name>
    <dbReference type="NCBI Taxonomy" id="8319"/>
    <lineage>
        <taxon>Eukaryota</taxon>
        <taxon>Metazoa</taxon>
        <taxon>Chordata</taxon>
        <taxon>Craniata</taxon>
        <taxon>Vertebrata</taxon>
        <taxon>Euteleostomi</taxon>
        <taxon>Amphibia</taxon>
        <taxon>Batrachia</taxon>
        <taxon>Caudata</taxon>
        <taxon>Salamandroidea</taxon>
        <taxon>Salamandridae</taxon>
        <taxon>Pleurodelinae</taxon>
        <taxon>Pleurodeles</taxon>
    </lineage>
</organism>
<dbReference type="EMBL" id="JANPWB010000013">
    <property type="protein sequence ID" value="KAJ1109539.1"/>
    <property type="molecule type" value="Genomic_DNA"/>
</dbReference>
<evidence type="ECO:0000313" key="2">
    <source>
        <dbReference type="Proteomes" id="UP001066276"/>
    </source>
</evidence>
<sequence>MMMPELEAAVSVVGLFLLGLNNVLHQLPFCVRGHSFPTLQFGTRSGVDLGSLVTSRPTDRFLHGAEARSLKVSECSDAFFGIASCVWLRFLSLVSPIYSYFETQQMLTSLARVA</sequence>
<evidence type="ECO:0000313" key="1">
    <source>
        <dbReference type="EMBL" id="KAJ1109539.1"/>
    </source>
</evidence>
<evidence type="ECO:0008006" key="3">
    <source>
        <dbReference type="Google" id="ProtNLM"/>
    </source>
</evidence>
<name>A0AAV7N2Q4_PLEWA</name>
<reference evidence="1" key="1">
    <citation type="journal article" date="2022" name="bioRxiv">
        <title>Sequencing and chromosome-scale assembly of the giantPleurodeles waltlgenome.</title>
        <authorList>
            <person name="Brown T."/>
            <person name="Elewa A."/>
            <person name="Iarovenko S."/>
            <person name="Subramanian E."/>
            <person name="Araus A.J."/>
            <person name="Petzold A."/>
            <person name="Susuki M."/>
            <person name="Suzuki K.-i.T."/>
            <person name="Hayashi T."/>
            <person name="Toyoda A."/>
            <person name="Oliveira C."/>
            <person name="Osipova E."/>
            <person name="Leigh N.D."/>
            <person name="Simon A."/>
            <person name="Yun M.H."/>
        </authorList>
    </citation>
    <scope>NUCLEOTIDE SEQUENCE</scope>
    <source>
        <strain evidence="1">20211129_DDA</strain>
        <tissue evidence="1">Liver</tissue>
    </source>
</reference>
<dbReference type="Proteomes" id="UP001066276">
    <property type="component" value="Chromosome 9"/>
</dbReference>
<proteinExistence type="predicted"/>
<keyword evidence="2" id="KW-1185">Reference proteome</keyword>
<comment type="caution">
    <text evidence="1">The sequence shown here is derived from an EMBL/GenBank/DDBJ whole genome shotgun (WGS) entry which is preliminary data.</text>
</comment>
<gene>
    <name evidence="1" type="ORF">NDU88_006899</name>
</gene>
<accession>A0AAV7N2Q4</accession>